<evidence type="ECO:0000313" key="5">
    <source>
        <dbReference type="Proteomes" id="UP000190539"/>
    </source>
</evidence>
<evidence type="ECO:0000259" key="3">
    <source>
        <dbReference type="Pfam" id="PF08541"/>
    </source>
</evidence>
<feature type="domain" description="Beta-ketoacyl-[acyl-carrier-protein] synthase III C-terminal" evidence="3">
    <location>
        <begin position="230"/>
        <end position="322"/>
    </location>
</feature>
<name>A0A1V4AAQ1_9ACTN</name>
<keyword evidence="5" id="KW-1185">Reference proteome</keyword>
<dbReference type="Proteomes" id="UP000190539">
    <property type="component" value="Unassembled WGS sequence"/>
</dbReference>
<accession>A0A1V4AAQ1</accession>
<evidence type="ECO:0000256" key="2">
    <source>
        <dbReference type="ARBA" id="ARBA00023315"/>
    </source>
</evidence>
<dbReference type="EMBL" id="MVFC01000008">
    <property type="protein sequence ID" value="OON80147.1"/>
    <property type="molecule type" value="Genomic_DNA"/>
</dbReference>
<proteinExistence type="predicted"/>
<evidence type="ECO:0000256" key="1">
    <source>
        <dbReference type="ARBA" id="ARBA00022679"/>
    </source>
</evidence>
<dbReference type="SUPFAM" id="SSF53901">
    <property type="entry name" value="Thiolase-like"/>
    <property type="match status" value="1"/>
</dbReference>
<protein>
    <recommendedName>
        <fullName evidence="3">Beta-ketoacyl-[acyl-carrier-protein] synthase III C-terminal domain-containing protein</fullName>
    </recommendedName>
</protein>
<dbReference type="PANTHER" id="PTHR34069:SF2">
    <property type="entry name" value="BETA-KETOACYL-[ACYL-CARRIER-PROTEIN] SYNTHASE III"/>
    <property type="match status" value="1"/>
</dbReference>
<dbReference type="GO" id="GO:0016747">
    <property type="term" value="F:acyltransferase activity, transferring groups other than amino-acyl groups"/>
    <property type="evidence" value="ECO:0007669"/>
    <property type="project" value="UniProtKB-ARBA"/>
</dbReference>
<dbReference type="AlphaFoldDB" id="A0A1V4AAQ1"/>
<keyword evidence="2" id="KW-0012">Acyltransferase</keyword>
<gene>
    <name evidence="4" type="ORF">B1H18_13330</name>
</gene>
<keyword evidence="1" id="KW-0808">Transferase</keyword>
<comment type="caution">
    <text evidence="4">The sequence shown here is derived from an EMBL/GenBank/DDBJ whole genome shotgun (WGS) entry which is preliminary data.</text>
</comment>
<dbReference type="Pfam" id="PF08541">
    <property type="entry name" value="ACP_syn_III_C"/>
    <property type="match status" value="1"/>
</dbReference>
<dbReference type="STRING" id="83656.B1H18_13330"/>
<sequence length="337" mass="35000">MLWQDITIAGTGAWIPPIKSSYGAWGGPVTAQPTMAALNGFTSAAVSTETTPAQMAARAGLKALRHAEVPGADLSLIVHAGFQDEDHYTPAPYLVRVLGGPGTHGIELGAASDGGAAALVAAAEHLTAATEAKAVMATAAARFPHERWGHVKDMGYVAGDTGAAAVLTRGAGLARLVATARATQPQLEVLTRAGAGHPDGGRSFLIEQTGLMPYIDVLQRTTRECVETVLEETGTKPTDITHVVPIAIGSVVLDLLLAATPLDLRAQDTSWTFGRHLGHAGPCDVLLALDRAFRSGTLRAGERVLVLSFGLGFRWTTALLEITRDPAIPAPAGHPAT</sequence>
<dbReference type="PANTHER" id="PTHR34069">
    <property type="entry name" value="3-OXOACYL-[ACYL-CARRIER-PROTEIN] SYNTHASE 3"/>
    <property type="match status" value="1"/>
</dbReference>
<dbReference type="InterPro" id="IPR016039">
    <property type="entry name" value="Thiolase-like"/>
</dbReference>
<organism evidence="4 5">
    <name type="scientific">Streptomyces tsukubensis</name>
    <dbReference type="NCBI Taxonomy" id="83656"/>
    <lineage>
        <taxon>Bacteria</taxon>
        <taxon>Bacillati</taxon>
        <taxon>Actinomycetota</taxon>
        <taxon>Actinomycetes</taxon>
        <taxon>Kitasatosporales</taxon>
        <taxon>Streptomycetaceae</taxon>
        <taxon>Streptomyces</taxon>
    </lineage>
</organism>
<dbReference type="GO" id="GO:0044550">
    <property type="term" value="P:secondary metabolite biosynthetic process"/>
    <property type="evidence" value="ECO:0007669"/>
    <property type="project" value="TreeGrafter"/>
</dbReference>
<reference evidence="4 5" key="1">
    <citation type="submission" date="2017-02" db="EMBL/GenBank/DDBJ databases">
        <title>Draft Genome Sequence of Streptomyces tsukubaensis F601, a Producer of the immunosuppressant tacrolimus FK506.</title>
        <authorList>
            <person name="Zong G."/>
            <person name="Zhong C."/>
            <person name="Fu J."/>
            <person name="Qin R."/>
            <person name="Cao G."/>
        </authorList>
    </citation>
    <scope>NUCLEOTIDE SEQUENCE [LARGE SCALE GENOMIC DNA]</scope>
    <source>
        <strain evidence="4 5">F601</strain>
    </source>
</reference>
<dbReference type="OrthoDB" id="7055207at2"/>
<dbReference type="Gene3D" id="3.40.47.10">
    <property type="match status" value="2"/>
</dbReference>
<evidence type="ECO:0000313" key="4">
    <source>
        <dbReference type="EMBL" id="OON80147.1"/>
    </source>
</evidence>
<dbReference type="RefSeq" id="WP_077967926.1">
    <property type="nucleotide sequence ID" value="NZ_CP045178.1"/>
</dbReference>
<dbReference type="InterPro" id="IPR013747">
    <property type="entry name" value="ACP_syn_III_C"/>
</dbReference>